<dbReference type="EMBL" id="CP026245">
    <property type="protein sequence ID" value="AWO99074.1"/>
    <property type="molecule type" value="Genomic_DNA"/>
</dbReference>
<feature type="region of interest" description="Disordered" evidence="1">
    <location>
        <begin position="1"/>
        <end position="30"/>
    </location>
</feature>
<dbReference type="Proteomes" id="UP000246464">
    <property type="component" value="Chromosome 3"/>
</dbReference>
<dbReference type="AlphaFoldDB" id="A0A2U9B558"/>
<organism evidence="2 3">
    <name type="scientific">Scophthalmus maximus</name>
    <name type="common">Turbot</name>
    <name type="synonym">Psetta maxima</name>
    <dbReference type="NCBI Taxonomy" id="52904"/>
    <lineage>
        <taxon>Eukaryota</taxon>
        <taxon>Metazoa</taxon>
        <taxon>Chordata</taxon>
        <taxon>Craniata</taxon>
        <taxon>Vertebrata</taxon>
        <taxon>Euteleostomi</taxon>
        <taxon>Actinopterygii</taxon>
        <taxon>Neopterygii</taxon>
        <taxon>Teleostei</taxon>
        <taxon>Neoteleostei</taxon>
        <taxon>Acanthomorphata</taxon>
        <taxon>Carangaria</taxon>
        <taxon>Pleuronectiformes</taxon>
        <taxon>Pleuronectoidei</taxon>
        <taxon>Scophthalmidae</taxon>
        <taxon>Scophthalmus</taxon>
    </lineage>
</organism>
<name>A0A2U9B558_SCOMX</name>
<protein>
    <submittedName>
        <fullName evidence="2">Putative scavenger receptor class F member 1-like</fullName>
    </submittedName>
</protein>
<proteinExistence type="predicted"/>
<evidence type="ECO:0000313" key="2">
    <source>
        <dbReference type="EMBL" id="AWO99074.1"/>
    </source>
</evidence>
<evidence type="ECO:0000313" key="3">
    <source>
        <dbReference type="Proteomes" id="UP000246464"/>
    </source>
</evidence>
<keyword evidence="2" id="KW-0675">Receptor</keyword>
<accession>A0A2U9B558</accession>
<keyword evidence="3" id="KW-1185">Reference proteome</keyword>
<evidence type="ECO:0000256" key="1">
    <source>
        <dbReference type="SAM" id="MobiDB-lite"/>
    </source>
</evidence>
<gene>
    <name evidence="2" type="ORF">SMAX5B_013454</name>
</gene>
<reference evidence="2 3" key="1">
    <citation type="submission" date="2017-12" db="EMBL/GenBank/DDBJ databases">
        <title>Integrating genomic resources of turbot (Scophthalmus maximus) in depth evaluation of genetic and physical mapping variation across individuals.</title>
        <authorList>
            <person name="Martinez P."/>
        </authorList>
    </citation>
    <scope>NUCLEOTIDE SEQUENCE [LARGE SCALE GENOMIC DNA]</scope>
</reference>
<sequence>MGRGNLGASTSLAALEPQDDLRERKRRREGWRVDRETSPLVVLPSDWKENKLRGKKEVRTRLDIKRPGVEMKFPLGALSALLCCLSSSSHTLDPAGKNVCRSIR</sequence>